<organism evidence="3 4">
    <name type="scientific">Glycomyces harbinensis</name>
    <dbReference type="NCBI Taxonomy" id="58114"/>
    <lineage>
        <taxon>Bacteria</taxon>
        <taxon>Bacillati</taxon>
        <taxon>Actinomycetota</taxon>
        <taxon>Actinomycetes</taxon>
        <taxon>Glycomycetales</taxon>
        <taxon>Glycomycetaceae</taxon>
        <taxon>Glycomyces</taxon>
    </lineage>
</organism>
<evidence type="ECO:0000256" key="1">
    <source>
        <dbReference type="SAM" id="Phobius"/>
    </source>
</evidence>
<dbReference type="AlphaFoldDB" id="A0A1G6TSW1"/>
<keyword evidence="1" id="KW-0812">Transmembrane</keyword>
<keyword evidence="1" id="KW-1133">Transmembrane helix</keyword>
<keyword evidence="1" id="KW-0472">Membrane</keyword>
<dbReference type="SUPFAM" id="SSF50242">
    <property type="entry name" value="TIMP-like"/>
    <property type="match status" value="1"/>
</dbReference>
<reference evidence="4" key="1">
    <citation type="submission" date="2016-10" db="EMBL/GenBank/DDBJ databases">
        <authorList>
            <person name="Varghese N."/>
            <person name="Submissions S."/>
        </authorList>
    </citation>
    <scope>NUCLEOTIDE SEQUENCE [LARGE SCALE GENOMIC DNA]</scope>
    <source>
        <strain evidence="4">CGMCC 4.3516</strain>
    </source>
</reference>
<keyword evidence="4" id="KW-1185">Reference proteome</keyword>
<keyword evidence="2" id="KW-0732">Signal</keyword>
<dbReference type="Gene3D" id="2.40.50.120">
    <property type="match status" value="1"/>
</dbReference>
<feature type="transmembrane region" description="Helical" evidence="1">
    <location>
        <begin position="149"/>
        <end position="169"/>
    </location>
</feature>
<gene>
    <name evidence="3" type="ORF">SAMN05216270_103103</name>
</gene>
<dbReference type="RefSeq" id="WP_091030585.1">
    <property type="nucleotide sequence ID" value="NZ_FNAD01000003.1"/>
</dbReference>
<evidence type="ECO:0000313" key="4">
    <source>
        <dbReference type="Proteomes" id="UP000198949"/>
    </source>
</evidence>
<feature type="signal peptide" evidence="2">
    <location>
        <begin position="1"/>
        <end position="27"/>
    </location>
</feature>
<dbReference type="Proteomes" id="UP000198949">
    <property type="component" value="Unassembled WGS sequence"/>
</dbReference>
<dbReference type="InterPro" id="IPR008993">
    <property type="entry name" value="TIMP-like_OB-fold"/>
</dbReference>
<feature type="chain" id="PRO_5011608697" description="Tissue inhibitor of metalloproteinase" evidence="2">
    <location>
        <begin position="28"/>
        <end position="177"/>
    </location>
</feature>
<accession>A0A1G6TSW1</accession>
<dbReference type="EMBL" id="FNAD01000003">
    <property type="protein sequence ID" value="SDD31477.1"/>
    <property type="molecule type" value="Genomic_DNA"/>
</dbReference>
<dbReference type="PROSITE" id="PS51257">
    <property type="entry name" value="PROKAR_LIPOPROTEIN"/>
    <property type="match status" value="1"/>
</dbReference>
<dbReference type="OrthoDB" id="8221747at2"/>
<evidence type="ECO:0000256" key="2">
    <source>
        <dbReference type="SAM" id="SignalP"/>
    </source>
</evidence>
<evidence type="ECO:0000313" key="3">
    <source>
        <dbReference type="EMBL" id="SDD31477.1"/>
    </source>
</evidence>
<name>A0A1G6TSW1_9ACTN</name>
<evidence type="ECO:0008006" key="5">
    <source>
        <dbReference type="Google" id="ProtNLM"/>
    </source>
</evidence>
<protein>
    <recommendedName>
        <fullName evidence="5">Tissue inhibitor of metalloproteinase</fullName>
    </recommendedName>
</protein>
<sequence>MRRLLAAGAASLFSLLIVLGSPGSACACSCVELSDDEAFDAADAVFTGTLTAADSAFGGEVILEFEVDEVYKGGIAEFQGVLTSDAEASCGWSPPVGEAYLVYAHLDGGELYAGLCGGSRELEDTPPALGVEGAAPVLGEAGPSDNAHWLYGLGAAALLASTGAAWWLLRRRQLRRV</sequence>
<proteinExistence type="predicted"/>